<dbReference type="Proteomes" id="UP000093918">
    <property type="component" value="Unassembled WGS sequence"/>
</dbReference>
<sequence length="153" mass="16102">MTRIPAALGRVKRITVQVRCEALPEGAAVDVTDLVLTPGDDPIGVVPHPSDLAVGSGRREYRNGIVTRSDPIVALANVDEAAPVRLRVRGAASVRVGAFSFGRVSGSASVDGAAGTATQGYGRAPIITRRSDLHTRVTTDRPVHVTVEWADRS</sequence>
<name>A0ABX2WJH5_9MICO</name>
<keyword evidence="2" id="KW-1185">Reference proteome</keyword>
<comment type="caution">
    <text evidence="1">The sequence shown here is derived from an EMBL/GenBank/DDBJ whole genome shotgun (WGS) entry which is preliminary data.</text>
</comment>
<dbReference type="RefSeq" id="WP_064956061.1">
    <property type="nucleotide sequence ID" value="NZ_LZEM01000018.1"/>
</dbReference>
<evidence type="ECO:0000313" key="2">
    <source>
        <dbReference type="Proteomes" id="UP000093918"/>
    </source>
</evidence>
<accession>A0ABX2WJH5</accession>
<reference evidence="2" key="1">
    <citation type="submission" date="2016-06" db="EMBL/GenBank/DDBJ databases">
        <title>Genome sequencing of cellulolytic organisms.</title>
        <authorList>
            <person name="Bohra V."/>
            <person name="Dafale N.A."/>
            <person name="Purohit H.J."/>
        </authorList>
    </citation>
    <scope>NUCLEOTIDE SEQUENCE [LARGE SCALE GENOMIC DNA]</scope>
    <source>
        <strain evidence="2">ND21</strain>
    </source>
</reference>
<gene>
    <name evidence="1" type="ORF">A9Z40_03165</name>
</gene>
<dbReference type="EMBL" id="LZEM01000018">
    <property type="protein sequence ID" value="OAZ40955.1"/>
    <property type="molecule type" value="Genomic_DNA"/>
</dbReference>
<organism evidence="1 2">
    <name type="scientific">Microbacterium arborescens</name>
    <dbReference type="NCBI Taxonomy" id="33883"/>
    <lineage>
        <taxon>Bacteria</taxon>
        <taxon>Bacillati</taxon>
        <taxon>Actinomycetota</taxon>
        <taxon>Actinomycetes</taxon>
        <taxon>Micrococcales</taxon>
        <taxon>Microbacteriaceae</taxon>
        <taxon>Microbacterium</taxon>
    </lineage>
</organism>
<protein>
    <submittedName>
        <fullName evidence="1">Uncharacterized protein</fullName>
    </submittedName>
</protein>
<proteinExistence type="predicted"/>
<evidence type="ECO:0000313" key="1">
    <source>
        <dbReference type="EMBL" id="OAZ40955.1"/>
    </source>
</evidence>